<reference evidence="2 3" key="1">
    <citation type="journal article" date="2018" name="BMC Genomics">
        <title>Genomic evidence for intraspecific hybridization in a clonal and extremely halotolerant yeast.</title>
        <authorList>
            <person name="Gostincar C."/>
            <person name="Stajich J.E."/>
            <person name="Zupancic J."/>
            <person name="Zalar P."/>
            <person name="Gunde-Cimerman N."/>
        </authorList>
    </citation>
    <scope>NUCLEOTIDE SEQUENCE [LARGE SCALE GENOMIC DNA]</scope>
    <source>
        <strain evidence="2 3">EXF-6669</strain>
    </source>
</reference>
<name>A0A3M6Z884_HORWE</name>
<evidence type="ECO:0000313" key="2">
    <source>
        <dbReference type="EMBL" id="RMY11444.1"/>
    </source>
</evidence>
<dbReference type="Proteomes" id="UP000271337">
    <property type="component" value="Unassembled WGS sequence"/>
</dbReference>
<feature type="region of interest" description="Disordered" evidence="1">
    <location>
        <begin position="27"/>
        <end position="70"/>
    </location>
</feature>
<dbReference type="OrthoDB" id="5366531at2759"/>
<evidence type="ECO:0008006" key="4">
    <source>
        <dbReference type="Google" id="ProtNLM"/>
    </source>
</evidence>
<accession>A0A3M6Z884</accession>
<sequence>MGARFERWLARPSTLHFLRRLVGPGDAHKGATCQAHQKRQKGGIATATRTGSRPLSPQDEDSKPHVGPRIVRKDHTPEEALALSAREMAMHMSFRSGVPLLTEPRQDRREQQRVGRKDMQGSGYLESFEELRYQADVSSSRNVGSLLVDEPEHRNNMQLWIELLHFRQRLDGLAGIVAIWKGMRQRNVDIPTEGVAAQIFWSTFVSAITVDRRLHPAAPSIPDLFAYAVELKVRTGKSYADLYATIVGRSFRVDAAMASNWHRRLTSAGLAPDKPLKLIVKDVVFGERIKRFQDMYKRSGERDLYDIAVGAALQWEAEQPPARQTTPNSKRNDFAMSRALRWHRFLMRYGDGPSQEFFNRPEVQRLFELDGDESLPMIHTQSHQGATASGCDEFNLSIDVQHYPSLTRANFSSFMGEAHGIKQKEVSDTFVAKMFATRAFPLDLVINGLTFFSVNKVGGVALRELALREVGPMAFCNRLIALRAAGITVDNTVYTKLLCKLAKEVQTDLYETLLASDQHPDAYSDSATQEALLVSFLASNDWTSAHITLLALESTESSDSKAAAWNRVVQHYLRHRAHKLTAHAIETMQRSKLPLTYKTMMSLQRYLLPVRRRRKAPVESQRMDRPPFDALNFVTRTAMYADDVARASMDRRGSDKVKSRVWTELLKRYGMNHRWDEFEKLVHWLASNFGGAEHRARVAAAPPRLKGYRARKWRRLAAFRPQTPKSELWPSSPLPLIFDRQMQQAIVTWGFRSAAVRNALQQQPRRGDVGWRWWQGLSLLMHLRKIGVQVDIEDVRRALWLRMWILFGPGVSQRHINMLTRKVNCLSLEQYITTANEIWASKGDPAKPLFDIPSDLLDDTNADPARLHGLLAAFFGRHAHVHYNKEDGVHEYVDIQAWSSAIAARQANYPTASPQYDLGINRIAKPKHRSLAWANSPLRVALGLRPAKRGGRVEPDRNGTWLSRGGRERVEARAAQFETPPYDEDD</sequence>
<organism evidence="2 3">
    <name type="scientific">Hortaea werneckii</name>
    <name type="common">Black yeast</name>
    <name type="synonym">Cladosporium werneckii</name>
    <dbReference type="NCBI Taxonomy" id="91943"/>
    <lineage>
        <taxon>Eukaryota</taxon>
        <taxon>Fungi</taxon>
        <taxon>Dikarya</taxon>
        <taxon>Ascomycota</taxon>
        <taxon>Pezizomycotina</taxon>
        <taxon>Dothideomycetes</taxon>
        <taxon>Dothideomycetidae</taxon>
        <taxon>Mycosphaerellales</taxon>
        <taxon>Teratosphaeriaceae</taxon>
        <taxon>Hortaea</taxon>
    </lineage>
</organism>
<proteinExistence type="predicted"/>
<protein>
    <recommendedName>
        <fullName evidence="4">Pentatricopeptide repeat domain-containing protein</fullName>
    </recommendedName>
</protein>
<feature type="region of interest" description="Disordered" evidence="1">
    <location>
        <begin position="948"/>
        <end position="986"/>
    </location>
</feature>
<gene>
    <name evidence="2" type="ORF">D0867_08075</name>
</gene>
<comment type="caution">
    <text evidence="2">The sequence shown here is derived from an EMBL/GenBank/DDBJ whole genome shotgun (WGS) entry which is preliminary data.</text>
</comment>
<dbReference type="AlphaFoldDB" id="A0A3M6Z884"/>
<dbReference type="EMBL" id="QWIL01000882">
    <property type="protein sequence ID" value="RMY11444.1"/>
    <property type="molecule type" value="Genomic_DNA"/>
</dbReference>
<evidence type="ECO:0000256" key="1">
    <source>
        <dbReference type="SAM" id="MobiDB-lite"/>
    </source>
</evidence>
<evidence type="ECO:0000313" key="3">
    <source>
        <dbReference type="Proteomes" id="UP000271337"/>
    </source>
</evidence>